<sequence length="4704" mass="533934">MNDDLYECLIARFCGPATTSSLDIPRTPDSLQLPKTIYQAVSVTGDLFDRCTLYPGMTDLIQEPRVFLSGPPGTGKTRLLGLVGRKWLSEGRVVQIVNTSAELTSATIQLVKILQEAQRSGTSLKGMVVSLNCNIDRREDIRSTINRLKENAGEKSVCVIADDVEITTEKTKQIRMFFRSLLSWLPDIYCWASSCSTENTPKDWRSEILTVPISCPPSVLQEMAKENPIPGVVPYSESKFTSPTEGMPVMHIKHSYSSAKHIDYEQCGKNILNVLSQALRISCMDTNSATMDVLASEPQKRYKHPTALQYKDILMLFEDDFTQFMPLIAAFKESRIPVQVIDSENQGDILNNNVVVAAKADGSITCAVPPVEMFQDTVLTCNFPENLNVTKRDFGVYHNPTKDRDAVVDCWWLKGNMSCYAKPDVTYEASVSRIFYIIFHNVSSTVAGTYACQMANYDAKFITTCQLEIVNVTTDIQDSGFAIGLIAILAAGILSVPILIFFILRYSRIRRTTDIIQGDEQQLMINDLYNRLTKKFQDSLLENVQKMYPNMLDGLYFVPPVYFNKTRCTTQSVADKTIFVLDPPDPRQMRHDRAMQHVVHCLRQMAEQDNEPMFVLTQFKYEDYLNSPGSCFAKHSLPTFSSLKGDNKNKGTECFDALFIHRHHGVLVGVVKAVKDDCSHDSEETIDDIIVSDVSEAIQQLKKADRVIHHLLSDLAPIRLQLVLMVPNITLSTLQRVITKHTNVAQDLNDCMRLKQTDDLTHLCLCADHLSNPSVPWNVDPTVVNHLRAWWERVISVPADEPNMTDEFFQIIISRFCGPATQSGLNFPNELKHYKLPQTLSEAVSLIGDLFEQYSIYRDMRSLLDEHRVLLKGPPGTGKTRMLALVGKKWIARGHTVYLINTLDKRGGATMELEGLLKQTSSAQSQDESKQKTINIVLCNRDDDKKLDDTIQLLINHAKDKPLFALVDELNPKKKKLKQVKIFLQTLQEKIPHLHLWVASCSRHFKLHGWKERFITIPVSLPPAVVRQTKQSLSMADGSEYTTSKHLPFTDGLPVKIFCHLGQGHSLREPRDCDACGMDIATFLQRDLNLTDRDPDITAMETRPVTQERTWSHPSALHYRDILILFESDVTEDTPMVKSLIQSGIPVEVIHFQDQKSFRKSNSDTVVRERKLQKRIMFVTGLSEGSITCSVPPVEIDQDAVLNCSFPEDLNTTKRDFAVYHYPDDKGDAVVDCWWLKGAMTCSARPEIRYEMTVGHTFTITLQNISSSQTGRYACQIANYNQNLIQSCELTILSGLGNTCSVTEERSEPSATLTCYFKEDISKTQVNFTVYRHSGAHKQNVAGCWWEKGQRQCQVANGYQLTSNQSQVIKIMILEVTKETAGNYSCWHPASPSVQTETCIIHVREKVGPQDLDVLMIGLIVGLVVTAILILVAIVILLIYRRRRELKTKDKAENEESQLMVEQDKKVNEEFLVKSVREMFPNMLDDACYFVPPIYFNKVRYKTQTVADQVVYIPEPSDPTDAEHDKAMRQFLNCFYYIPKTKKEQMFVLTQFNYEDYLNNPGDDFSEHCLPVPEQKEDKNIGCFDILIIHRYYGLMVGVLKTVSEYDSKTNGDELQIDRLIANDVSAAIPQLNKASGILHHLMKDLNGTPPVRRFLILPNITLSTLKRALHSHNEVFQNLRKCFATEDSPVRQCLCADHLSDPKTPTNVDDRCVSKLTDWWDTLNHTTADISAMTDAIYESLIARFCGPATTSCLDKPRRPESFILPKSLDEAVSLTGDLFERLTLYPDMTDLLTKPRVFLAGPPGTEKTRILALVGRMWLNEGHVVHIINTSTEQSAASVHLKRLLQEKTAAQGSASSSENKVIILNCNIQDEGNISNMRNIMRKNSDKKYVWALADDLDPDETKLMQIRQFFRKLHREFQDLHLWAASYSMDFTPMGRDVHIFRAPLSCPPTVLRKVLQEEDTFGEMQYSESQYLSLTDGVPVKDFAHKRVEMKGKHICDSCGEEIVKFLKESLRISGVVTPGGQPSRLQSRDLLVLFEDEVTESTPLVRTLVQSGIPVEVVSNENLEDTLKNENNVALAAKAGFLCGIKRKVVVYVEGEERRLDTCVRAAESQPGRGPRDTRPLRAPYNIRCFVEPVEEHKNTTLECEFPENLNVSKKDFTIYHYTSHGSSESVVDCWWIKGSLGCYTKPGFEYNKKVNKTLTVTIQNVTSSHLGNYACQVSGYGADLLTFCSLQISKGKENTCTVVKKESQSSASLTCQFSEDIGETQRNFTVIRHKGKNMREEVITCWWEDGHNHCKFADGYINISSLSSNYTVLISNVTTEKEGNYSCWHSGSDTYQKTCHLYLPDEEADEEQSSDILLVVLISTLLSVAVVVAAAVVLCLIYRRKCLCSSEKHTESGDHEQSTPMLKTPFMEKEEEERKKVTDDFQEYLETSVRDMYPDITGTFYFVPPVYFNKIRYRKKHVTGEVTWVPDTPTDNDVRHDQIMQHVIHCLRHLAEHRQERMFVLTQLTFDAYLKNVSTEYVRHRLPTADSDNSNSVDVLIIHQKHGVLVGVVKAVSDDDVRGQGNQQKVDEMIILQVREGLQQLDEAVCTLNHLTSDQKSVKVRKVLMLPRLSRSSLKRAVDNQPDQFENIPDAEMFLCADELSDLNVPRHISSDQLGKLAQWWDKVMKMSVDHDLPEELYLRLIARFCGPPTQPSLQIQDDEFLLPKTLAEAVSVTGDLYNRPTLSQDMVNLLREKRVFLVGPPNTSKTRLLTLVGKKWITSGHELHVFCGSTSSYTLLTHAFREELRPASLVNDNDKYAPRKVNVQRLNFDKEKEIDEAVKNVIQQKREQNVFVLADEADVDGLPEVTNTQLDNFYPTDGPPVKYIYHKKDDIISSHDCKRCGRDVGIFLTKHLITRNDKTFAEDNDLSGPSTTSQPRITVHKKFSVLQDKDLLVLFESGMEQLEKFVEGLRESGIAVDTVRAKDDVDVIVEETGNACAMHVNQLYKYRPRRKIVVYVESSSDGKVTCSVPPVEEFHDTVLTCHFPEDLSVSNKDFTVNHYRSNDNPNPEAVLDCWWIKGVVDCYTHPDFLYNNIVSRTLSITVRHVTTNHTGSYACQIANYDPRFLEKCELTVKPATETTCEVRKEKYEPHATLTCHFTEDIVRRQLNFSVYKHTDLHQKEVIKCWWKDGQTRCEAASGYVYISTVSSDFTILIPNVTTETAGNYSCSHSDYRALPKKPCVLDEHNYEHSKEEISSHLMIILISSLLSAAVVISAFVILLLRFRRKLSSVFYQRRRRQRPQDEHKSETEIMLEKQEVKTQKFQEYLDEKVKEMYPDILSSCYFVPPIYFNKCRYKKETVTSKSILLYESCDPSDVQYDQTMQHLLHCLRHVGEQRREPMFVLTQFRYKDYLNTVTKTHARHSVRRVKKEDENLKCFDLLIIHKMFGFTAVVVKTVSGSPGKKQRDQQTTDETLTAQFKEAISQLEKARNMVNYLMSDEPKCPEVRLVLIFPHLSSSSLVPDVTSQADTVQLMCADDLPDSKSTFDVRTEQKLGRWFDRLMERTREDTMMSDELYMKAISRFCGPATQSNLESQDDLLLPKTLAEGVLITGKLYERHILHPYMFDLLEEERLILAGPPNTGKTRMLMLAAELWQESDLHVISGKRTQNIFVRKQLPKHHMECDFNNKTEVEETVKMLCDKKDHNTLCVLACNVSGQHFQQFCTLLKQKHPDICMWATARTMKDKQVPTGWRLVTLTHALTCPPAVVRAAVGAGYTIPGADNKSLDYLPPTDGPPVKYIYHKRDQGNVSHDCTQCGENVAEFLKLLITPCGSRAGTSPEGVSTSRLQDKDVLVLFECYLEQGASFLTGLLNAGITVHTLTDKEDMNDFTEDNESALAMHIEQLEGYSMRRQIVVYVESKSWNGDRYTKWRDSKMKCTSMSVAPLEDTTLTCHFPEDLSVTKKDFTVYHYVKGGSPDAVVDCWWVQGEVGCAVKKGFEYNKVVTTNLTVTLRGVTPAITGTYACQVAGYGPESLETCEIKLDLLMEHTESRADRQGNPGLAIGLPVAIVILLTVAIAIVSLRYRKKVLSVFCPRRPSEQEQRVEVRHGSMRISVVDYEMTTKMFQEYLESEIQAMFPKILDTFYFVPPVYFNKTSFNTQVVAGQAVYVPDRADPYDVRHDQAMQHVLNCLHHMAKQYQENMFVLTQFKYDDYLNNIGNEFRKHRLPVPAGFTKENQNIKCFDLMVVHRQYGVLVGVVKAVGENVSESLNDLIVNEVTEAVQELKKGADMIKHLMSDQEQFPTVRQILILPNMARTTLKRALDNHPGLVEVMRECLGTNAVGDPTELCLCAEDVADEQSLQDPRIRSEEKLFLVGPPNTGKTRLLTLAGETWRARGHDLYVVSGPSGSRDSVVWTFLNQSTQNVEGAQADIASSSSVFKINCNFNKKKEMQETLKHLIKKRGEKALCVLVDDADSIGQFCNDLSSQCPGLPLWITSSSQKDVPEGWKVETFTRAINCPPAIVREAARAGANYVVPSCRDQTPFCLSPTDGPEVEYIYHKKRPGPKFHDCTECGQMVADFLLKKFIIKKEKSVPTDEETMSAATPFISGEEESVTLTRSVLGFKDLLVLYEDRGQQLINGLKSDITVPTSQAEERNEVFDEENDCACVMHIDQLTTYRPRRKIVVYVEDKKSPRDPPKKWRGITSCTSQLICFLTDNR</sequence>
<feature type="domain" description="Ig-like" evidence="5">
    <location>
        <begin position="3000"/>
        <end position="3123"/>
    </location>
</feature>
<dbReference type="InterPro" id="IPR007110">
    <property type="entry name" value="Ig-like_dom"/>
</dbReference>
<name>A0A2T7NKS5_POMCA</name>
<dbReference type="InterPro" id="IPR003593">
    <property type="entry name" value="AAA+_ATPase"/>
</dbReference>
<dbReference type="SUPFAM" id="SSF48726">
    <property type="entry name" value="Immunoglobulin"/>
    <property type="match status" value="4"/>
</dbReference>
<feature type="domain" description="Ig-like" evidence="5">
    <location>
        <begin position="2126"/>
        <end position="2240"/>
    </location>
</feature>
<keyword evidence="3" id="KW-0393">Immunoglobulin domain</keyword>
<evidence type="ECO:0000256" key="4">
    <source>
        <dbReference type="SAM" id="Phobius"/>
    </source>
</evidence>
<dbReference type="Gene3D" id="2.60.40.10">
    <property type="entry name" value="Immunoglobulins"/>
    <property type="match status" value="3"/>
</dbReference>
<feature type="transmembrane region" description="Helical" evidence="4">
    <location>
        <begin position="2363"/>
        <end position="2389"/>
    </location>
</feature>
<accession>A0A2T7NKS5</accession>
<keyword evidence="4" id="KW-1133">Transmembrane helix</keyword>
<dbReference type="InterPro" id="IPR003599">
    <property type="entry name" value="Ig_sub"/>
</dbReference>
<proteinExistence type="predicted"/>
<evidence type="ECO:0000256" key="3">
    <source>
        <dbReference type="ARBA" id="ARBA00023319"/>
    </source>
</evidence>
<evidence type="ECO:0000313" key="7">
    <source>
        <dbReference type="Proteomes" id="UP000245119"/>
    </source>
</evidence>
<dbReference type="InterPro" id="IPR027417">
    <property type="entry name" value="P-loop_NTPase"/>
</dbReference>
<dbReference type="EMBL" id="PZQS01000011">
    <property type="protein sequence ID" value="PVD21777.1"/>
    <property type="molecule type" value="Genomic_DNA"/>
</dbReference>
<dbReference type="PANTHER" id="PTHR11890:SF18">
    <property type="entry name" value="LYMPHOCYTE ACTIVATION GENE 3 PROTEIN"/>
    <property type="match status" value="1"/>
</dbReference>
<dbReference type="InterPro" id="IPR036179">
    <property type="entry name" value="Ig-like_dom_sf"/>
</dbReference>
<dbReference type="InterPro" id="IPR015621">
    <property type="entry name" value="IL-1_rcpt_fam"/>
</dbReference>
<keyword evidence="1" id="KW-1015">Disulfide bond</keyword>
<comment type="caution">
    <text evidence="6">The sequence shown here is derived from an EMBL/GenBank/DDBJ whole genome shotgun (WGS) entry which is preliminary data.</text>
</comment>
<keyword evidence="4" id="KW-0812">Transmembrane</keyword>
<keyword evidence="4" id="KW-0472">Membrane</keyword>
<feature type="transmembrane region" description="Helical" evidence="4">
    <location>
        <begin position="1414"/>
        <end position="1440"/>
    </location>
</feature>
<feature type="transmembrane region" description="Helical" evidence="4">
    <location>
        <begin position="4048"/>
        <end position="4069"/>
    </location>
</feature>
<organism evidence="6 7">
    <name type="scientific">Pomacea canaliculata</name>
    <name type="common">Golden apple snail</name>
    <dbReference type="NCBI Taxonomy" id="400727"/>
    <lineage>
        <taxon>Eukaryota</taxon>
        <taxon>Metazoa</taxon>
        <taxon>Spiralia</taxon>
        <taxon>Lophotrochozoa</taxon>
        <taxon>Mollusca</taxon>
        <taxon>Gastropoda</taxon>
        <taxon>Caenogastropoda</taxon>
        <taxon>Architaenioglossa</taxon>
        <taxon>Ampullarioidea</taxon>
        <taxon>Ampullariidae</taxon>
        <taxon>Pomacea</taxon>
    </lineage>
</organism>
<protein>
    <recommendedName>
        <fullName evidence="5">Ig-like domain-containing protein</fullName>
    </recommendedName>
</protein>
<dbReference type="SUPFAM" id="SSF52540">
    <property type="entry name" value="P-loop containing nucleoside triphosphate hydrolases"/>
    <property type="match status" value="2"/>
</dbReference>
<dbReference type="SMART" id="SM00382">
    <property type="entry name" value="AAA"/>
    <property type="match status" value="4"/>
</dbReference>
<evidence type="ECO:0000256" key="2">
    <source>
        <dbReference type="ARBA" id="ARBA00023180"/>
    </source>
</evidence>
<gene>
    <name evidence="6" type="ORF">C0Q70_17578</name>
</gene>
<evidence type="ECO:0000259" key="5">
    <source>
        <dbReference type="PROSITE" id="PS50835"/>
    </source>
</evidence>
<dbReference type="SMART" id="SM00409">
    <property type="entry name" value="IG"/>
    <property type="match status" value="7"/>
</dbReference>
<dbReference type="Proteomes" id="UP000245119">
    <property type="component" value="Linkage Group LG11"/>
</dbReference>
<evidence type="ECO:0000313" key="6">
    <source>
        <dbReference type="EMBL" id="PVD21777.1"/>
    </source>
</evidence>
<feature type="transmembrane region" description="Helical" evidence="4">
    <location>
        <begin position="3249"/>
        <end position="3272"/>
    </location>
</feature>
<dbReference type="PROSITE" id="PS50835">
    <property type="entry name" value="IG_LIKE"/>
    <property type="match status" value="4"/>
</dbReference>
<keyword evidence="7" id="KW-1185">Reference proteome</keyword>
<dbReference type="InterPro" id="IPR013783">
    <property type="entry name" value="Ig-like_fold"/>
</dbReference>
<keyword evidence="2" id="KW-0325">Glycoprotein</keyword>
<evidence type="ECO:0000256" key="1">
    <source>
        <dbReference type="ARBA" id="ARBA00023157"/>
    </source>
</evidence>
<feature type="domain" description="Ig-like" evidence="5">
    <location>
        <begin position="3126"/>
        <end position="3218"/>
    </location>
</feature>
<feature type="domain" description="Ig-like" evidence="5">
    <location>
        <begin position="2253"/>
        <end position="2334"/>
    </location>
</feature>
<reference evidence="6 7" key="1">
    <citation type="submission" date="2018-04" db="EMBL/GenBank/DDBJ databases">
        <title>The genome of golden apple snail Pomacea canaliculata provides insight into stress tolerance and invasive adaptation.</title>
        <authorList>
            <person name="Liu C."/>
            <person name="Liu B."/>
            <person name="Ren Y."/>
            <person name="Zhang Y."/>
            <person name="Wang H."/>
            <person name="Li S."/>
            <person name="Jiang F."/>
            <person name="Yin L."/>
            <person name="Zhang G."/>
            <person name="Qian W."/>
            <person name="Fan W."/>
        </authorList>
    </citation>
    <scope>NUCLEOTIDE SEQUENCE [LARGE SCALE GENOMIC DNA]</scope>
    <source>
        <strain evidence="6">SZHN2017</strain>
        <tissue evidence="6">Muscle</tissue>
    </source>
</reference>
<feature type="transmembrane region" description="Helical" evidence="4">
    <location>
        <begin position="481"/>
        <end position="504"/>
    </location>
</feature>
<dbReference type="PANTHER" id="PTHR11890">
    <property type="entry name" value="INTERLEUKIN-1 RECEPTOR FAMILY MEMBER"/>
    <property type="match status" value="1"/>
</dbReference>